<sequence>MALNDSILSEIISTSPSVELLRLRNRELVLLFLYRTFYHKPDPVAYEHLCVQLSDYLCEEHLDQDEESGISVFDTYDEKARKYIMRWTDKGFLRNYQEETGEVFYELSSYASKTLDWLLSLKKEDFVGTESKFMNLFSQMKELVEFTNEDKDERIRILEARKQEIEHEIQTIRAGGDARVFEEYQIRPRFRQITQSAKDLLSDFKEVEENFKNITKSIYQKHAEGGYTKGDILGFTFDALEDLQNSPQGRSFYAFWDFLLSPSLQEEWDELVSGLFETLDHKSIQERDQFLRNMKQYLYAAGKKVYQANDKMAEKLSKIICEQEAPKQVAARKLIQDIQATLLELAQKNCKPEVSLSVEMFPEIRMPAERKLTLERNTEVVYRQVLEVAASDITQADYADALFATHTVDRGILKQRVLTALKRKKQVSLAEVIERNGGLEKGLAELFGYIGLLSEFRYHVHTEKTVDVPFNTAENKMIRVPEIIIVR</sequence>
<accession>A0A9E2P184</accession>
<feature type="coiled-coil region" evidence="1">
    <location>
        <begin position="148"/>
        <end position="175"/>
    </location>
</feature>
<reference evidence="2" key="1">
    <citation type="journal article" date="2021" name="PeerJ">
        <title>Extensive microbial diversity within the chicken gut microbiome revealed by metagenomics and culture.</title>
        <authorList>
            <person name="Gilroy R."/>
            <person name="Ravi A."/>
            <person name="Getino M."/>
            <person name="Pursley I."/>
            <person name="Horton D.L."/>
            <person name="Alikhan N.F."/>
            <person name="Baker D."/>
            <person name="Gharbi K."/>
            <person name="Hall N."/>
            <person name="Watson M."/>
            <person name="Adriaenssens E.M."/>
            <person name="Foster-Nyarko E."/>
            <person name="Jarju S."/>
            <person name="Secka A."/>
            <person name="Antonio M."/>
            <person name="Oren A."/>
            <person name="Chaudhuri R.R."/>
            <person name="La Ragione R."/>
            <person name="Hildebrand F."/>
            <person name="Pallen M.J."/>
        </authorList>
    </citation>
    <scope>NUCLEOTIDE SEQUENCE</scope>
    <source>
        <strain evidence="2">G3-2149</strain>
    </source>
</reference>
<dbReference type="InterPro" id="IPR021804">
    <property type="entry name" value="DUF3375"/>
</dbReference>
<evidence type="ECO:0000256" key="1">
    <source>
        <dbReference type="SAM" id="Coils"/>
    </source>
</evidence>
<gene>
    <name evidence="2" type="ORF">H9789_07800</name>
</gene>
<dbReference type="EMBL" id="JAHLFU010000165">
    <property type="protein sequence ID" value="MBU3853699.1"/>
    <property type="molecule type" value="Genomic_DNA"/>
</dbReference>
<protein>
    <submittedName>
        <fullName evidence="2">DUF3375 domain-containing protein</fullName>
    </submittedName>
</protein>
<comment type="caution">
    <text evidence="2">The sequence shown here is derived from an EMBL/GenBank/DDBJ whole genome shotgun (WGS) entry which is preliminary data.</text>
</comment>
<evidence type="ECO:0000313" key="3">
    <source>
        <dbReference type="Proteomes" id="UP000823865"/>
    </source>
</evidence>
<name>A0A9E2P184_9BACT</name>
<dbReference type="Pfam" id="PF11855">
    <property type="entry name" value="DUF3375"/>
    <property type="match status" value="1"/>
</dbReference>
<evidence type="ECO:0000313" key="2">
    <source>
        <dbReference type="EMBL" id="MBU3853699.1"/>
    </source>
</evidence>
<proteinExistence type="predicted"/>
<dbReference type="AlphaFoldDB" id="A0A9E2P184"/>
<organism evidence="2 3">
    <name type="scientific">Candidatus Paraprevotella stercoravium</name>
    <dbReference type="NCBI Taxonomy" id="2838725"/>
    <lineage>
        <taxon>Bacteria</taxon>
        <taxon>Pseudomonadati</taxon>
        <taxon>Bacteroidota</taxon>
        <taxon>Bacteroidia</taxon>
        <taxon>Bacteroidales</taxon>
        <taxon>Prevotellaceae</taxon>
        <taxon>Paraprevotella</taxon>
    </lineage>
</organism>
<keyword evidence="1" id="KW-0175">Coiled coil</keyword>
<reference evidence="2" key="2">
    <citation type="submission" date="2021-04" db="EMBL/GenBank/DDBJ databases">
        <authorList>
            <person name="Gilroy R."/>
        </authorList>
    </citation>
    <scope>NUCLEOTIDE SEQUENCE</scope>
    <source>
        <strain evidence="2">G3-2149</strain>
    </source>
</reference>
<dbReference type="Proteomes" id="UP000823865">
    <property type="component" value="Unassembled WGS sequence"/>
</dbReference>